<dbReference type="EMBL" id="WIGN01000389">
    <property type="protein sequence ID" value="KAF6795409.1"/>
    <property type="molecule type" value="Genomic_DNA"/>
</dbReference>
<dbReference type="Proteomes" id="UP000652219">
    <property type="component" value="Unassembled WGS sequence"/>
</dbReference>
<evidence type="ECO:0000313" key="3">
    <source>
        <dbReference type="Proteomes" id="UP000652219"/>
    </source>
</evidence>
<gene>
    <name evidence="2" type="ORF">CSOJ01_13443</name>
</gene>
<reference evidence="2 3" key="1">
    <citation type="journal article" date="2020" name="Phytopathology">
        <title>Genome Sequence Resources of Colletotrichum truncatum, C. plurivorum, C. musicola, and C. sojae: Four Species Pathogenic to Soybean (Glycine max).</title>
        <authorList>
            <person name="Rogerio F."/>
            <person name="Boufleur T.R."/>
            <person name="Ciampi-Guillardi M."/>
            <person name="Sukno S.A."/>
            <person name="Thon M.R."/>
            <person name="Massola Junior N.S."/>
            <person name="Baroncelli R."/>
        </authorList>
    </citation>
    <scope>NUCLEOTIDE SEQUENCE [LARGE SCALE GENOMIC DNA]</scope>
    <source>
        <strain evidence="2 3">LFN0009</strain>
    </source>
</reference>
<evidence type="ECO:0000256" key="1">
    <source>
        <dbReference type="SAM" id="MobiDB-lite"/>
    </source>
</evidence>
<sequence>MTGQFQLNPEFERSWVNVKIGTNYLVASTSATFFNVTILPVVPSHETRLTIAQNRRLSTELLHGRTTTSRIAFSRSSFVDQHLLGVVGHYGSAVLTVETRESEFGYRTNLLAYQGESQTDSWHVELAKLLPPLDKNSVLALAITDEDLLVLAATLGQFRFAVYKIRLPRSLLAKTLPLPIEQEGHADAFYVPGPSESNEQTRTIRPTVSYRSLSPEEEQNPLTNLPEKGFANRASSSPEEERNPFRNQPEKSFANRASSSGYPGIADFLRRAK</sequence>
<organism evidence="2 3">
    <name type="scientific">Colletotrichum sojae</name>
    <dbReference type="NCBI Taxonomy" id="2175907"/>
    <lineage>
        <taxon>Eukaryota</taxon>
        <taxon>Fungi</taxon>
        <taxon>Dikarya</taxon>
        <taxon>Ascomycota</taxon>
        <taxon>Pezizomycotina</taxon>
        <taxon>Sordariomycetes</taxon>
        <taxon>Hypocreomycetidae</taxon>
        <taxon>Glomerellales</taxon>
        <taxon>Glomerellaceae</taxon>
        <taxon>Colletotrichum</taxon>
        <taxon>Colletotrichum orchidearum species complex</taxon>
    </lineage>
</organism>
<feature type="region of interest" description="Disordered" evidence="1">
    <location>
        <begin position="189"/>
        <end position="273"/>
    </location>
</feature>
<keyword evidence="3" id="KW-1185">Reference proteome</keyword>
<protein>
    <submittedName>
        <fullName evidence="2">Uncharacterized protein</fullName>
    </submittedName>
</protein>
<name>A0A8H6ITC5_9PEZI</name>
<comment type="caution">
    <text evidence="2">The sequence shown here is derived from an EMBL/GenBank/DDBJ whole genome shotgun (WGS) entry which is preliminary data.</text>
</comment>
<feature type="compositionally biased region" description="Polar residues" evidence="1">
    <location>
        <begin position="195"/>
        <end position="212"/>
    </location>
</feature>
<evidence type="ECO:0000313" key="2">
    <source>
        <dbReference type="EMBL" id="KAF6795409.1"/>
    </source>
</evidence>
<dbReference type="AlphaFoldDB" id="A0A8H6ITC5"/>
<proteinExistence type="predicted"/>
<accession>A0A8H6ITC5</accession>